<keyword evidence="6" id="KW-0347">Helicase</keyword>
<dbReference type="InterPro" id="IPR001650">
    <property type="entry name" value="Helicase_C-like"/>
</dbReference>
<comment type="similarity">
    <text evidence="11">Belongs to the DEAD box helicase family. DDX27/DRS1 subfamily.</text>
</comment>
<keyword evidence="7" id="KW-0067">ATP-binding</keyword>
<dbReference type="RefSeq" id="XP_016612783.1">
    <property type="nucleotide sequence ID" value="XM_016756990.1"/>
</dbReference>
<feature type="domain" description="DEAD-box RNA helicase Q" evidence="20">
    <location>
        <begin position="280"/>
        <end position="308"/>
    </location>
</feature>
<dbReference type="Pfam" id="PF00270">
    <property type="entry name" value="DEAD"/>
    <property type="match status" value="1"/>
</dbReference>
<dbReference type="Gene3D" id="3.40.50.300">
    <property type="entry name" value="P-loop containing nucleotide triphosphate hydrolases"/>
    <property type="match status" value="2"/>
</dbReference>
<feature type="region of interest" description="Disordered" evidence="17">
    <location>
        <begin position="1"/>
        <end position="256"/>
    </location>
</feature>
<dbReference type="InterPro" id="IPR050079">
    <property type="entry name" value="DEAD_box_RNA_helicase"/>
</dbReference>
<evidence type="ECO:0000256" key="3">
    <source>
        <dbReference type="ARBA" id="ARBA00022517"/>
    </source>
</evidence>
<dbReference type="OMA" id="MIDPPKQ"/>
<feature type="compositionally biased region" description="Basic residues" evidence="17">
    <location>
        <begin position="63"/>
        <end position="74"/>
    </location>
</feature>
<comment type="catalytic activity">
    <reaction evidence="14">
        <text>ATP + H2O = ADP + phosphate + H(+)</text>
        <dbReference type="Rhea" id="RHEA:13065"/>
        <dbReference type="ChEBI" id="CHEBI:15377"/>
        <dbReference type="ChEBI" id="CHEBI:15378"/>
        <dbReference type="ChEBI" id="CHEBI:30616"/>
        <dbReference type="ChEBI" id="CHEBI:43474"/>
        <dbReference type="ChEBI" id="CHEBI:456216"/>
        <dbReference type="EC" id="3.6.4.13"/>
    </reaction>
</comment>
<feature type="domain" description="Helicase ATP-binding" evidence="18">
    <location>
        <begin position="311"/>
        <end position="485"/>
    </location>
</feature>
<dbReference type="SMART" id="SM00487">
    <property type="entry name" value="DEXDc"/>
    <property type="match status" value="1"/>
</dbReference>
<dbReference type="FunCoup" id="A0A0L0HV47">
    <property type="interactions" value="459"/>
</dbReference>
<evidence type="ECO:0000256" key="11">
    <source>
        <dbReference type="ARBA" id="ARBA00043999"/>
    </source>
</evidence>
<dbReference type="GO" id="GO:0016787">
    <property type="term" value="F:hydrolase activity"/>
    <property type="evidence" value="ECO:0007669"/>
    <property type="project" value="UniProtKB-KW"/>
</dbReference>
<dbReference type="PANTHER" id="PTHR47959:SF1">
    <property type="entry name" value="ATP-DEPENDENT RNA HELICASE DBPA"/>
    <property type="match status" value="1"/>
</dbReference>
<evidence type="ECO:0000256" key="16">
    <source>
        <dbReference type="SAM" id="Coils"/>
    </source>
</evidence>
<dbReference type="GeneID" id="27691975"/>
<feature type="domain" description="Helicase C-terminal" evidence="19">
    <location>
        <begin position="515"/>
        <end position="676"/>
    </location>
</feature>
<dbReference type="VEuPathDB" id="FungiDB:SPPG_08850"/>
<feature type="region of interest" description="Disordered" evidence="17">
    <location>
        <begin position="734"/>
        <end position="874"/>
    </location>
</feature>
<evidence type="ECO:0000313" key="22">
    <source>
        <dbReference type="Proteomes" id="UP000053201"/>
    </source>
</evidence>
<evidence type="ECO:0000256" key="17">
    <source>
        <dbReference type="SAM" id="MobiDB-lite"/>
    </source>
</evidence>
<dbReference type="GO" id="GO:0003724">
    <property type="term" value="F:RNA helicase activity"/>
    <property type="evidence" value="ECO:0007669"/>
    <property type="project" value="UniProtKB-EC"/>
</dbReference>
<evidence type="ECO:0000256" key="1">
    <source>
        <dbReference type="ARBA" id="ARBA00004604"/>
    </source>
</evidence>
<sequence length="874" mass="97854">MGVKLQFDGPFDPLRISTIEDDDEVPVVDEEEDEEDFAPHGAEITKYKADNPGQKQTAQTAKPGKKEKKAKKTKSKENDAPTTTQPPPKSQQSTDKKPDDLELNPDFSFDADGGLNLVGPSHPWDFTSVKAAIKQQMKDTISTTVDEKIERRRAKVNRAADTKKKLLADGESQEEADNDFMDDGSDDEEVADDEEGVIASDSLDDDSVDENAEGEEMFDDGTDDDESEGEQDDEVVTTQHRHRDSDDEEDDDDEPDDIVQEKKKAEYFAPAPEAEESTTEAFTSMRLSRPILKGIAAMGFVKPTAIQARTIPIALQGKDICGSAVTGSGKTAAFIIPVLERLLFRPKNVATTRVLILVPTRELGVQCHSVAVNLAKFSDIQFCLCVGGLSTKTQEVELRARPDVVIATPGRLIDHIRNSRSFNLDSVEILIMDEADRMLEDGFADELNEIIKNTPKSRQTMLFSATMTDNVDDLIKLSLNRPVRLFVDSTTSIANRLVQEFIRVRAHREESRPAILAALCIRTYTSETIVFFRSKAAAHHMKIVFGLLGLKAAELHGNLTQLQRLEALEQFRDKQVDFLLATDLASRGLDIAGIKTVINYDMPRNYAQYVHRIGRTARGGAGGRAVSLVGEADRNVLKMAVKNSRDEVKHRIVPSQVVQKYERRIEKFKDTVKEIYAEEKEEKEMRKAEMEISKAQNIMEHEAEIKSRPARTWFQTEKEKAQAKELGLAKHHADFGIDSEEPVSKKRKAASQFDDDAPKRTSLSGLSRKKKRTKLAREEDAKQLATQARVARSVKKQARPQKLAAVPEPRTFVPKPSTKRREGGFDSEMGVSKKKTPKKTVTKQEPVQKKKEPKKLGKVRSVKAFKSKSKFKRR</sequence>
<dbReference type="PANTHER" id="PTHR47959">
    <property type="entry name" value="ATP-DEPENDENT RNA HELICASE RHLE-RELATED"/>
    <property type="match status" value="1"/>
</dbReference>
<evidence type="ECO:0000256" key="8">
    <source>
        <dbReference type="ARBA" id="ARBA00022884"/>
    </source>
</evidence>
<keyword evidence="22" id="KW-1185">Reference proteome</keyword>
<dbReference type="AlphaFoldDB" id="A0A0L0HV47"/>
<comment type="function">
    <text evidence="10">ATP-binding RNA helicase involved in ribosome assembly.</text>
</comment>
<evidence type="ECO:0000313" key="21">
    <source>
        <dbReference type="EMBL" id="KND04744.1"/>
    </source>
</evidence>
<accession>A0A0L0HV47</accession>
<dbReference type="InParanoid" id="A0A0L0HV47"/>
<keyword evidence="4" id="KW-0547">Nucleotide-binding</keyword>
<keyword evidence="8" id="KW-0694">RNA-binding</keyword>
<evidence type="ECO:0000259" key="20">
    <source>
        <dbReference type="PROSITE" id="PS51195"/>
    </source>
</evidence>
<dbReference type="Proteomes" id="UP000053201">
    <property type="component" value="Unassembled WGS sequence"/>
</dbReference>
<feature type="compositionally biased region" description="Acidic residues" evidence="17">
    <location>
        <begin position="246"/>
        <end position="256"/>
    </location>
</feature>
<evidence type="ECO:0000256" key="7">
    <source>
        <dbReference type="ARBA" id="ARBA00022840"/>
    </source>
</evidence>
<feature type="compositionally biased region" description="Acidic residues" evidence="17">
    <location>
        <begin position="171"/>
        <end position="235"/>
    </location>
</feature>
<feature type="coiled-coil region" evidence="16">
    <location>
        <begin position="658"/>
        <end position="698"/>
    </location>
</feature>
<dbReference type="eggNOG" id="KOG0338">
    <property type="taxonomic scope" value="Eukaryota"/>
</dbReference>
<evidence type="ECO:0000256" key="12">
    <source>
        <dbReference type="ARBA" id="ARBA00044078"/>
    </source>
</evidence>
<evidence type="ECO:0000259" key="18">
    <source>
        <dbReference type="PROSITE" id="PS51192"/>
    </source>
</evidence>
<dbReference type="GO" id="GO:0000027">
    <property type="term" value="P:ribosomal large subunit assembly"/>
    <property type="evidence" value="ECO:0007669"/>
    <property type="project" value="EnsemblFungi"/>
</dbReference>
<reference evidence="21 22" key="1">
    <citation type="submission" date="2009-08" db="EMBL/GenBank/DDBJ databases">
        <title>The Genome Sequence of Spizellomyces punctatus strain DAOM BR117.</title>
        <authorList>
            <consortium name="The Broad Institute Genome Sequencing Platform"/>
            <person name="Russ C."/>
            <person name="Cuomo C."/>
            <person name="Shea T."/>
            <person name="Young S.K."/>
            <person name="Zeng Q."/>
            <person name="Koehrsen M."/>
            <person name="Haas B."/>
            <person name="Borodovsky M."/>
            <person name="Guigo R."/>
            <person name="Alvarado L."/>
            <person name="Berlin A."/>
            <person name="Bochicchio J."/>
            <person name="Borenstein D."/>
            <person name="Chapman S."/>
            <person name="Chen Z."/>
            <person name="Engels R."/>
            <person name="Freedman E."/>
            <person name="Gellesch M."/>
            <person name="Goldberg J."/>
            <person name="Griggs A."/>
            <person name="Gujja S."/>
            <person name="Heiman D."/>
            <person name="Hepburn T."/>
            <person name="Howarth C."/>
            <person name="Jen D."/>
            <person name="Larson L."/>
            <person name="Lewis B."/>
            <person name="Mehta T."/>
            <person name="Park D."/>
            <person name="Pearson M."/>
            <person name="Roberts A."/>
            <person name="Saif S."/>
            <person name="Shenoy N."/>
            <person name="Sisk P."/>
            <person name="Stolte C."/>
            <person name="Sykes S."/>
            <person name="Thomson T."/>
            <person name="Walk T."/>
            <person name="White J."/>
            <person name="Yandava C."/>
            <person name="Burger G."/>
            <person name="Gray M.W."/>
            <person name="Holland P.W.H."/>
            <person name="King N."/>
            <person name="Lang F.B.F."/>
            <person name="Roger A.J."/>
            <person name="Ruiz-Trillo I."/>
            <person name="Lander E."/>
            <person name="Nusbaum C."/>
        </authorList>
    </citation>
    <scope>NUCLEOTIDE SEQUENCE [LARGE SCALE GENOMIC DNA]</scope>
    <source>
        <strain evidence="21 22">DAOM BR117</strain>
    </source>
</reference>
<dbReference type="InterPro" id="IPR000629">
    <property type="entry name" value="RNA-helicase_DEAD-box_CS"/>
</dbReference>
<feature type="compositionally biased region" description="Acidic residues" evidence="17">
    <location>
        <begin position="19"/>
        <end position="36"/>
    </location>
</feature>
<evidence type="ECO:0000256" key="13">
    <source>
        <dbReference type="ARBA" id="ARBA00044094"/>
    </source>
</evidence>
<evidence type="ECO:0000256" key="5">
    <source>
        <dbReference type="ARBA" id="ARBA00022801"/>
    </source>
</evidence>
<evidence type="ECO:0000256" key="15">
    <source>
        <dbReference type="PROSITE-ProRule" id="PRU00552"/>
    </source>
</evidence>
<dbReference type="PROSITE" id="PS51194">
    <property type="entry name" value="HELICASE_CTER"/>
    <property type="match status" value="1"/>
</dbReference>
<dbReference type="PROSITE" id="PS51192">
    <property type="entry name" value="HELICASE_ATP_BIND_1"/>
    <property type="match status" value="1"/>
</dbReference>
<dbReference type="EMBL" id="KQ257450">
    <property type="protein sequence ID" value="KND04744.1"/>
    <property type="molecule type" value="Genomic_DNA"/>
</dbReference>
<dbReference type="InterPro" id="IPR014014">
    <property type="entry name" value="RNA_helicase_DEAD_Q_motif"/>
</dbReference>
<dbReference type="GO" id="GO:0030687">
    <property type="term" value="C:preribosome, large subunit precursor"/>
    <property type="evidence" value="ECO:0007669"/>
    <property type="project" value="EnsemblFungi"/>
</dbReference>
<evidence type="ECO:0000256" key="9">
    <source>
        <dbReference type="ARBA" id="ARBA00023242"/>
    </source>
</evidence>
<dbReference type="EC" id="3.6.4.13" evidence="2"/>
<dbReference type="OrthoDB" id="10259843at2759"/>
<evidence type="ECO:0000256" key="14">
    <source>
        <dbReference type="ARBA" id="ARBA00047984"/>
    </source>
</evidence>
<dbReference type="STRING" id="645134.A0A0L0HV47"/>
<dbReference type="Pfam" id="PF00271">
    <property type="entry name" value="Helicase_C"/>
    <property type="match status" value="1"/>
</dbReference>
<dbReference type="SMART" id="SM00490">
    <property type="entry name" value="HELICc"/>
    <property type="match status" value="1"/>
</dbReference>
<feature type="short sequence motif" description="Q motif" evidence="15">
    <location>
        <begin position="280"/>
        <end position="308"/>
    </location>
</feature>
<organism evidence="21 22">
    <name type="scientific">Spizellomyces punctatus (strain DAOM BR117)</name>
    <dbReference type="NCBI Taxonomy" id="645134"/>
    <lineage>
        <taxon>Eukaryota</taxon>
        <taxon>Fungi</taxon>
        <taxon>Fungi incertae sedis</taxon>
        <taxon>Chytridiomycota</taxon>
        <taxon>Chytridiomycota incertae sedis</taxon>
        <taxon>Chytridiomycetes</taxon>
        <taxon>Spizellomycetales</taxon>
        <taxon>Spizellomycetaceae</taxon>
        <taxon>Spizellomyces</taxon>
    </lineage>
</organism>
<dbReference type="GO" id="GO:0005524">
    <property type="term" value="F:ATP binding"/>
    <property type="evidence" value="ECO:0007669"/>
    <property type="project" value="UniProtKB-KW"/>
</dbReference>
<dbReference type="InterPro" id="IPR027417">
    <property type="entry name" value="P-loop_NTPase"/>
</dbReference>
<evidence type="ECO:0000259" key="19">
    <source>
        <dbReference type="PROSITE" id="PS51194"/>
    </source>
</evidence>
<evidence type="ECO:0000256" key="10">
    <source>
        <dbReference type="ARBA" id="ARBA00043881"/>
    </source>
</evidence>
<comment type="subcellular location">
    <subcellularLocation>
        <location evidence="1">Nucleus</location>
        <location evidence="1">Nucleolus</location>
    </subcellularLocation>
</comment>
<gene>
    <name evidence="21" type="ORF">SPPG_08850</name>
</gene>
<dbReference type="SUPFAM" id="SSF52540">
    <property type="entry name" value="P-loop containing nucleoside triphosphate hydrolases"/>
    <property type="match status" value="2"/>
</dbReference>
<feature type="compositionally biased region" description="Basic and acidic residues" evidence="17">
    <location>
        <begin position="158"/>
        <end position="168"/>
    </location>
</feature>
<dbReference type="GO" id="GO:0005829">
    <property type="term" value="C:cytosol"/>
    <property type="evidence" value="ECO:0007669"/>
    <property type="project" value="TreeGrafter"/>
</dbReference>
<dbReference type="PROSITE" id="PS51195">
    <property type="entry name" value="Q_MOTIF"/>
    <property type="match status" value="1"/>
</dbReference>
<dbReference type="PROSITE" id="PS00039">
    <property type="entry name" value="DEAD_ATP_HELICASE"/>
    <property type="match status" value="1"/>
</dbReference>
<dbReference type="InterPro" id="IPR014001">
    <property type="entry name" value="Helicase_ATP-bd"/>
</dbReference>
<evidence type="ECO:0000256" key="4">
    <source>
        <dbReference type="ARBA" id="ARBA00022741"/>
    </source>
</evidence>
<dbReference type="FunFam" id="3.40.50.300:FF:000842">
    <property type="entry name" value="ATP-dependent RNA helicase DRS1"/>
    <property type="match status" value="1"/>
</dbReference>
<evidence type="ECO:0000256" key="2">
    <source>
        <dbReference type="ARBA" id="ARBA00012552"/>
    </source>
</evidence>
<feature type="compositionally biased region" description="Basic residues" evidence="17">
    <location>
        <begin position="851"/>
        <end position="874"/>
    </location>
</feature>
<keyword evidence="16" id="KW-0175">Coiled coil</keyword>
<name>A0A0L0HV47_SPIPD</name>
<dbReference type="GO" id="GO:0003723">
    <property type="term" value="F:RNA binding"/>
    <property type="evidence" value="ECO:0007669"/>
    <property type="project" value="UniProtKB-KW"/>
</dbReference>
<keyword evidence="3" id="KW-0690">Ribosome biogenesis</keyword>
<dbReference type="InterPro" id="IPR011545">
    <property type="entry name" value="DEAD/DEAH_box_helicase_dom"/>
</dbReference>
<dbReference type="CDD" id="cd17947">
    <property type="entry name" value="DEADc_DDX27"/>
    <property type="match status" value="1"/>
</dbReference>
<dbReference type="GO" id="GO:0006364">
    <property type="term" value="P:rRNA processing"/>
    <property type="evidence" value="ECO:0007669"/>
    <property type="project" value="EnsemblFungi"/>
</dbReference>
<evidence type="ECO:0000256" key="6">
    <source>
        <dbReference type="ARBA" id="ARBA00022806"/>
    </source>
</evidence>
<dbReference type="CDD" id="cd18787">
    <property type="entry name" value="SF2_C_DEAD"/>
    <property type="match status" value="1"/>
</dbReference>
<proteinExistence type="inferred from homology"/>
<keyword evidence="5" id="KW-0378">Hydrolase</keyword>
<feature type="compositionally biased region" description="Basic residues" evidence="17">
    <location>
        <begin position="832"/>
        <end position="841"/>
    </location>
</feature>
<keyword evidence="9" id="KW-0539">Nucleus</keyword>
<protein>
    <recommendedName>
        <fullName evidence="12">ATP-dependent RNA helicase DRS1</fullName>
        <ecNumber evidence="2">3.6.4.13</ecNumber>
    </recommendedName>
    <alternativeName>
        <fullName evidence="13">ATP-dependent RNA helicase drs1</fullName>
    </alternativeName>
</protein>
<dbReference type="GO" id="GO:0005730">
    <property type="term" value="C:nucleolus"/>
    <property type="evidence" value="ECO:0007669"/>
    <property type="project" value="UniProtKB-SubCell"/>
</dbReference>